<comment type="caution">
    <text evidence="1">The sequence shown here is derived from an EMBL/GenBank/DDBJ whole genome shotgun (WGS) entry which is preliminary data.</text>
</comment>
<sequence>MGLSLRYFPNPQRFIHSNYNNNHGFVTQVQNHWNHNNLPLSMVQPSMLADYLTCQTNSRYGDI</sequence>
<organism evidence="1 2">
    <name type="scientific">Daphnia magna</name>
    <dbReference type="NCBI Taxonomy" id="35525"/>
    <lineage>
        <taxon>Eukaryota</taxon>
        <taxon>Metazoa</taxon>
        <taxon>Ecdysozoa</taxon>
        <taxon>Arthropoda</taxon>
        <taxon>Crustacea</taxon>
        <taxon>Branchiopoda</taxon>
        <taxon>Diplostraca</taxon>
        <taxon>Cladocera</taxon>
        <taxon>Anomopoda</taxon>
        <taxon>Daphniidae</taxon>
        <taxon>Daphnia</taxon>
    </lineage>
</organism>
<keyword evidence="2" id="KW-1185">Reference proteome</keyword>
<proteinExistence type="predicted"/>
<dbReference type="Proteomes" id="UP001234178">
    <property type="component" value="Unassembled WGS sequence"/>
</dbReference>
<evidence type="ECO:0000313" key="2">
    <source>
        <dbReference type="Proteomes" id="UP001234178"/>
    </source>
</evidence>
<dbReference type="EMBL" id="JAOYFB010000004">
    <property type="protein sequence ID" value="KAK4014402.1"/>
    <property type="molecule type" value="Genomic_DNA"/>
</dbReference>
<name>A0ABQ9ZN86_9CRUS</name>
<evidence type="ECO:0000313" key="1">
    <source>
        <dbReference type="EMBL" id="KAK4014402.1"/>
    </source>
</evidence>
<accession>A0ABQ9ZN86</accession>
<protein>
    <submittedName>
        <fullName evidence="1">Uncharacterized protein</fullName>
    </submittedName>
</protein>
<gene>
    <name evidence="1" type="ORF">OUZ56_026925</name>
</gene>
<reference evidence="1 2" key="1">
    <citation type="journal article" date="2023" name="Nucleic Acids Res.">
        <title>The hologenome of Daphnia magna reveals possible DNA methylation and microbiome-mediated evolution of the host genome.</title>
        <authorList>
            <person name="Chaturvedi A."/>
            <person name="Li X."/>
            <person name="Dhandapani V."/>
            <person name="Marshall H."/>
            <person name="Kissane S."/>
            <person name="Cuenca-Cambronero M."/>
            <person name="Asole G."/>
            <person name="Calvet F."/>
            <person name="Ruiz-Romero M."/>
            <person name="Marangio P."/>
            <person name="Guigo R."/>
            <person name="Rago D."/>
            <person name="Mirbahai L."/>
            <person name="Eastwood N."/>
            <person name="Colbourne J.K."/>
            <person name="Zhou J."/>
            <person name="Mallon E."/>
            <person name="Orsini L."/>
        </authorList>
    </citation>
    <scope>NUCLEOTIDE SEQUENCE [LARGE SCALE GENOMIC DNA]</scope>
    <source>
        <strain evidence="1">LRV0_1</strain>
    </source>
</reference>